<dbReference type="PANTHER" id="PTHR43488">
    <property type="entry name" value="GLUTAMATE-PYRUVATE AMINOTRANSFERASE ALAA"/>
    <property type="match status" value="1"/>
</dbReference>
<dbReference type="Gene3D" id="3.90.1150.10">
    <property type="entry name" value="Aspartate Aminotransferase, domain 1"/>
    <property type="match status" value="1"/>
</dbReference>
<dbReference type="PANTHER" id="PTHR43488:SF2">
    <property type="entry name" value="GLUTAMATE-PYRUVATE AMINOTRANSFERASE ALAA"/>
    <property type="match status" value="1"/>
</dbReference>
<dbReference type="GO" id="GO:0030170">
    <property type="term" value="F:pyridoxal phosphate binding"/>
    <property type="evidence" value="ECO:0007669"/>
    <property type="project" value="InterPro"/>
</dbReference>
<evidence type="ECO:0000256" key="1">
    <source>
        <dbReference type="ARBA" id="ARBA00001933"/>
    </source>
</evidence>
<dbReference type="InterPro" id="IPR051926">
    <property type="entry name" value="Ala_Aminotransferase"/>
</dbReference>
<comment type="cofactor">
    <cofactor evidence="1">
        <name>pyridoxal 5'-phosphate</name>
        <dbReference type="ChEBI" id="CHEBI:597326"/>
    </cofactor>
</comment>
<dbReference type="InterPro" id="IPR004839">
    <property type="entry name" value="Aminotransferase_I/II_large"/>
</dbReference>
<evidence type="ECO:0000256" key="6">
    <source>
        <dbReference type="ARBA" id="ARBA00026106"/>
    </source>
</evidence>
<proteinExistence type="inferred from homology"/>
<evidence type="ECO:0000259" key="7">
    <source>
        <dbReference type="Pfam" id="PF00155"/>
    </source>
</evidence>
<gene>
    <name evidence="8" type="ORF">EGI31_07070</name>
</gene>
<keyword evidence="3 8" id="KW-0032">Aminotransferase</keyword>
<dbReference type="InterPro" id="IPR015421">
    <property type="entry name" value="PyrdxlP-dep_Trfase_major"/>
</dbReference>
<dbReference type="CDD" id="cd00609">
    <property type="entry name" value="AAT_like"/>
    <property type="match status" value="1"/>
</dbReference>
<keyword evidence="4" id="KW-0808">Transferase</keyword>
<dbReference type="InterPro" id="IPR015422">
    <property type="entry name" value="PyrdxlP-dep_Trfase_small"/>
</dbReference>
<evidence type="ECO:0000256" key="4">
    <source>
        <dbReference type="ARBA" id="ARBA00022679"/>
    </source>
</evidence>
<dbReference type="Proteomes" id="UP001204144">
    <property type="component" value="Unassembled WGS sequence"/>
</dbReference>
<dbReference type="RefSeq" id="WP_255036485.1">
    <property type="nucleotide sequence ID" value="NZ_RJUF01000014.1"/>
</dbReference>
<accession>A0AAE3KS46</accession>
<dbReference type="EMBL" id="RJUF01000014">
    <property type="protein sequence ID" value="MCP9762713.1"/>
    <property type="molecule type" value="Genomic_DNA"/>
</dbReference>
<evidence type="ECO:0000256" key="5">
    <source>
        <dbReference type="ARBA" id="ARBA00022898"/>
    </source>
</evidence>
<reference evidence="8 9" key="1">
    <citation type="submission" date="2018-11" db="EMBL/GenBank/DDBJ databases">
        <title>Novel bacteria species description.</title>
        <authorList>
            <person name="Han J.-H."/>
        </authorList>
    </citation>
    <scope>NUCLEOTIDE SEQUENCE [LARGE SCALE GENOMIC DNA]</scope>
    <source>
        <strain evidence="8 9">KCTC23259</strain>
    </source>
</reference>
<evidence type="ECO:0000256" key="3">
    <source>
        <dbReference type="ARBA" id="ARBA00022576"/>
    </source>
</evidence>
<keyword evidence="9" id="KW-1185">Reference proteome</keyword>
<dbReference type="InterPro" id="IPR015424">
    <property type="entry name" value="PyrdxlP-dep_Trfase"/>
</dbReference>
<evidence type="ECO:0000256" key="2">
    <source>
        <dbReference type="ARBA" id="ARBA00007441"/>
    </source>
</evidence>
<keyword evidence="5" id="KW-0663">Pyridoxal phosphate</keyword>
<dbReference type="EC" id="2.6.1.2" evidence="6"/>
<sequence>MPNEYKKSDRLNNLSYAIRGPVFEKAQQLEAMGQKIINLNIGNPAPFGFDVPDEIVHDMILNLRNAQGYSHHLGIFPARKAIMHYTQQIGIKDVKMEDIFVGNGVSELIVMCMQALLNDGDEILIPSPDYPLWTTAVALSGGKPVHYMCDEASDWNPDVQDMESKITSKTKAIVIINPNNPTGAVYEKDVLKKIVALAEKHNLIVFSDEIYDKILYDGNVHVPAATLSEDVFFMTFGGLSKNYRAAGFRGGWVIPSGAKNKAKSFLEGLTLLASMRLCANVPTQYAIQTALGGYQSINDLVAEGGRLKKQRDLIYYKLTDIPGITCVKPKGSLYVFPKIDMKKFDIQNDEQFALDLLSEQKVFVVSGKGFNYNDGQHFRAVFLPEVDTLELATDKIAEFLDSRKIKTKTLVEA</sequence>
<evidence type="ECO:0000313" key="9">
    <source>
        <dbReference type="Proteomes" id="UP001204144"/>
    </source>
</evidence>
<dbReference type="Pfam" id="PF00155">
    <property type="entry name" value="Aminotran_1_2"/>
    <property type="match status" value="1"/>
</dbReference>
<comment type="caution">
    <text evidence="8">The sequence shown here is derived from an EMBL/GenBank/DDBJ whole genome shotgun (WGS) entry which is preliminary data.</text>
</comment>
<name>A0AAE3KS46_9BACT</name>
<dbReference type="SUPFAM" id="SSF53383">
    <property type="entry name" value="PLP-dependent transferases"/>
    <property type="match status" value="1"/>
</dbReference>
<dbReference type="GO" id="GO:0004021">
    <property type="term" value="F:L-alanine:2-oxoglutarate aminotransferase activity"/>
    <property type="evidence" value="ECO:0007669"/>
    <property type="project" value="UniProtKB-EC"/>
</dbReference>
<dbReference type="Gene3D" id="3.40.640.10">
    <property type="entry name" value="Type I PLP-dependent aspartate aminotransferase-like (Major domain)"/>
    <property type="match status" value="1"/>
</dbReference>
<protein>
    <recommendedName>
        <fullName evidence="6">alanine transaminase</fullName>
        <ecNumber evidence="6">2.6.1.2</ecNumber>
    </recommendedName>
</protein>
<feature type="domain" description="Aminotransferase class I/classII large" evidence="7">
    <location>
        <begin position="35"/>
        <end position="387"/>
    </location>
</feature>
<comment type="similarity">
    <text evidence="2">Belongs to the class-I pyridoxal-phosphate-dependent aminotransferase family.</text>
</comment>
<organism evidence="8 9">
    <name type="scientific">Lacihabitans soyangensis</name>
    <dbReference type="NCBI Taxonomy" id="869394"/>
    <lineage>
        <taxon>Bacteria</taxon>
        <taxon>Pseudomonadati</taxon>
        <taxon>Bacteroidota</taxon>
        <taxon>Cytophagia</taxon>
        <taxon>Cytophagales</taxon>
        <taxon>Leadbetterellaceae</taxon>
        <taxon>Lacihabitans</taxon>
    </lineage>
</organism>
<evidence type="ECO:0000313" key="8">
    <source>
        <dbReference type="EMBL" id="MCP9762713.1"/>
    </source>
</evidence>
<dbReference type="AlphaFoldDB" id="A0AAE3KS46"/>